<evidence type="ECO:0000256" key="3">
    <source>
        <dbReference type="ARBA" id="ARBA00010450"/>
    </source>
</evidence>
<dbReference type="PROSITE" id="PS51898">
    <property type="entry name" value="TYR_RECOMBINASE"/>
    <property type="match status" value="1"/>
</dbReference>
<evidence type="ECO:0000313" key="15">
    <source>
        <dbReference type="EMBL" id="OGC24720.1"/>
    </source>
</evidence>
<dbReference type="NCBIfam" id="TIGR02224">
    <property type="entry name" value="recomb_XerC"/>
    <property type="match status" value="1"/>
</dbReference>
<evidence type="ECO:0000256" key="11">
    <source>
        <dbReference type="HAMAP-Rule" id="MF_01808"/>
    </source>
</evidence>
<evidence type="ECO:0000256" key="7">
    <source>
        <dbReference type="ARBA" id="ARBA00022908"/>
    </source>
</evidence>
<dbReference type="InterPro" id="IPR011932">
    <property type="entry name" value="Recomb_XerD"/>
</dbReference>
<protein>
    <recommendedName>
        <fullName evidence="11 12">Tyrosine recombinase XerC</fullName>
    </recommendedName>
</protein>
<dbReference type="InterPro" id="IPR013762">
    <property type="entry name" value="Integrase-like_cat_sf"/>
</dbReference>
<dbReference type="InterPro" id="IPR011931">
    <property type="entry name" value="Recomb_XerC"/>
</dbReference>
<dbReference type="GO" id="GO:0005737">
    <property type="term" value="C:cytoplasm"/>
    <property type="evidence" value="ECO:0007669"/>
    <property type="project" value="UniProtKB-SubCell"/>
</dbReference>
<evidence type="ECO:0000256" key="10">
    <source>
        <dbReference type="ARBA" id="ARBA00023306"/>
    </source>
</evidence>
<comment type="subcellular location">
    <subcellularLocation>
        <location evidence="1 11">Cytoplasm</location>
    </subcellularLocation>
</comment>
<dbReference type="Pfam" id="PF02899">
    <property type="entry name" value="Phage_int_SAM_1"/>
    <property type="match status" value="1"/>
</dbReference>
<keyword evidence="9 11" id="KW-0233">DNA recombination</keyword>
<evidence type="ECO:0000259" key="13">
    <source>
        <dbReference type="PROSITE" id="PS51898"/>
    </source>
</evidence>
<dbReference type="InterPro" id="IPR010998">
    <property type="entry name" value="Integrase_recombinase_N"/>
</dbReference>
<evidence type="ECO:0000256" key="8">
    <source>
        <dbReference type="ARBA" id="ARBA00023125"/>
    </source>
</evidence>
<evidence type="ECO:0000256" key="6">
    <source>
        <dbReference type="ARBA" id="ARBA00022829"/>
    </source>
</evidence>
<dbReference type="PROSITE" id="PS51900">
    <property type="entry name" value="CB"/>
    <property type="match status" value="1"/>
</dbReference>
<keyword evidence="5 11" id="KW-0132">Cell division</keyword>
<feature type="active site" evidence="11">
    <location>
        <position position="240"/>
    </location>
</feature>
<feature type="active site" evidence="11">
    <location>
        <position position="170"/>
    </location>
</feature>
<evidence type="ECO:0000256" key="12">
    <source>
        <dbReference type="NCBIfam" id="TIGR02224"/>
    </source>
</evidence>
<feature type="domain" description="Tyr recombinase" evidence="13">
    <location>
        <begin position="106"/>
        <end position="288"/>
    </location>
</feature>
<dbReference type="CDD" id="cd00798">
    <property type="entry name" value="INT_XerDC_C"/>
    <property type="match status" value="1"/>
</dbReference>
<dbReference type="EMBL" id="MEUB01000007">
    <property type="protein sequence ID" value="OGC24720.1"/>
    <property type="molecule type" value="Genomic_DNA"/>
</dbReference>
<gene>
    <name evidence="11" type="primary">xerC</name>
    <name evidence="15" type="ORF">A2310_04465</name>
</gene>
<dbReference type="InterPro" id="IPR023009">
    <property type="entry name" value="Tyrosine_recombinase_XerC/XerD"/>
</dbReference>
<reference evidence="15 16" key="1">
    <citation type="journal article" date="2016" name="Nat. Commun.">
        <title>Thousands of microbial genomes shed light on interconnected biogeochemical processes in an aquifer system.</title>
        <authorList>
            <person name="Anantharaman K."/>
            <person name="Brown C.T."/>
            <person name="Hug L.A."/>
            <person name="Sharon I."/>
            <person name="Castelle C.J."/>
            <person name="Probst A.J."/>
            <person name="Thomas B.C."/>
            <person name="Singh A."/>
            <person name="Wilkins M.J."/>
            <person name="Karaoz U."/>
            <person name="Brodie E.L."/>
            <person name="Williams K.H."/>
            <person name="Hubbard S.S."/>
            <person name="Banfield J.F."/>
        </authorList>
    </citation>
    <scope>NUCLEOTIDE SEQUENCE [LARGE SCALE GENOMIC DNA]</scope>
</reference>
<dbReference type="GO" id="GO:0007059">
    <property type="term" value="P:chromosome segregation"/>
    <property type="evidence" value="ECO:0007669"/>
    <property type="project" value="UniProtKB-UniRule"/>
</dbReference>
<dbReference type="AlphaFoldDB" id="A0A1F4SWD1"/>
<proteinExistence type="inferred from homology"/>
<dbReference type="NCBIfam" id="NF040815">
    <property type="entry name" value="recomb_XerA_Arch"/>
    <property type="match status" value="1"/>
</dbReference>
<evidence type="ECO:0000256" key="2">
    <source>
        <dbReference type="ARBA" id="ARBA00006657"/>
    </source>
</evidence>
<keyword evidence="8 11" id="KW-0238">DNA-binding</keyword>
<dbReference type="GO" id="GO:0051301">
    <property type="term" value="P:cell division"/>
    <property type="evidence" value="ECO:0007669"/>
    <property type="project" value="UniProtKB-UniRule"/>
</dbReference>
<feature type="active site" evidence="11">
    <location>
        <position position="146"/>
    </location>
</feature>
<keyword evidence="4 11" id="KW-0963">Cytoplasm</keyword>
<dbReference type="Pfam" id="PF00589">
    <property type="entry name" value="Phage_integrase"/>
    <property type="match status" value="1"/>
</dbReference>
<comment type="function">
    <text evidence="11">Site-specific tyrosine recombinase, which acts by catalyzing the cutting and rejoining of the recombining DNA molecules. The XerC-XerD complex is essential to convert dimers of the bacterial chromosome into monomers to permit their segregation at cell division. It also contributes to the segregational stability of plasmids.</text>
</comment>
<accession>A0A1F4SWD1</accession>
<dbReference type="GO" id="GO:0006313">
    <property type="term" value="P:DNA transposition"/>
    <property type="evidence" value="ECO:0007669"/>
    <property type="project" value="UniProtKB-UniRule"/>
</dbReference>
<keyword evidence="7 11" id="KW-0229">DNA integration</keyword>
<keyword evidence="6 11" id="KW-0159">Chromosome partition</keyword>
<organism evidence="15 16">
    <name type="scientific">candidate division WOR-1 bacterium RIFOXYB2_FULL_37_13</name>
    <dbReference type="NCBI Taxonomy" id="1802579"/>
    <lineage>
        <taxon>Bacteria</taxon>
        <taxon>Bacillati</taxon>
        <taxon>Saganbacteria</taxon>
    </lineage>
</organism>
<dbReference type="SUPFAM" id="SSF56349">
    <property type="entry name" value="DNA breaking-rejoining enzymes"/>
    <property type="match status" value="1"/>
</dbReference>
<comment type="subunit">
    <text evidence="11">Forms a cyclic heterotetrameric complex composed of two molecules of XerC and two molecules of XerD.</text>
</comment>
<sequence>MGSDIKLVSDFLNSLKTERNFSPHTIKSYSIDLHDLLSFLNDKSLLTLTRNEAKGFLYYLEGRKFKRRSLARKISACRSFYSWLLREKLAKENPFILLTTPKLEKKLPNFLYKNEIDKLFLSLKGSSPFDLRDKAIIELLYGSGIRVSEVVKLNISDLDLASYEVRVLGKGSKERIVLIGTKAVAALKAYISYGRNKLIDDDTRAVFLGSRGGRLTQRSIERILKKWVKAAGIEKKVTPHTLRHSFATHLLDNGADLRGVQELLGHSSLSTTQVYTHITKERMKAVYDSAHPRAKQ</sequence>
<keyword evidence="10 11" id="KW-0131">Cell cycle</keyword>
<evidence type="ECO:0000256" key="4">
    <source>
        <dbReference type="ARBA" id="ARBA00022490"/>
    </source>
</evidence>
<dbReference type="InterPro" id="IPR011010">
    <property type="entry name" value="DNA_brk_join_enz"/>
</dbReference>
<evidence type="ECO:0000256" key="1">
    <source>
        <dbReference type="ARBA" id="ARBA00004496"/>
    </source>
</evidence>
<feature type="domain" description="Core-binding (CB)" evidence="14">
    <location>
        <begin position="2"/>
        <end position="85"/>
    </location>
</feature>
<dbReference type="PANTHER" id="PTHR30349">
    <property type="entry name" value="PHAGE INTEGRASE-RELATED"/>
    <property type="match status" value="1"/>
</dbReference>
<dbReference type="Gene3D" id="1.10.150.130">
    <property type="match status" value="1"/>
</dbReference>
<feature type="active site" evidence="11">
    <location>
        <position position="266"/>
    </location>
</feature>
<dbReference type="InterPro" id="IPR002104">
    <property type="entry name" value="Integrase_catalytic"/>
</dbReference>
<evidence type="ECO:0000313" key="16">
    <source>
        <dbReference type="Proteomes" id="UP000178417"/>
    </source>
</evidence>
<dbReference type="NCBIfam" id="NF001399">
    <property type="entry name" value="PRK00283.1"/>
    <property type="match status" value="1"/>
</dbReference>
<dbReference type="Proteomes" id="UP000178417">
    <property type="component" value="Unassembled WGS sequence"/>
</dbReference>
<evidence type="ECO:0000256" key="5">
    <source>
        <dbReference type="ARBA" id="ARBA00022618"/>
    </source>
</evidence>
<dbReference type="GO" id="GO:0003677">
    <property type="term" value="F:DNA binding"/>
    <property type="evidence" value="ECO:0007669"/>
    <property type="project" value="UniProtKB-UniRule"/>
</dbReference>
<evidence type="ECO:0000259" key="14">
    <source>
        <dbReference type="PROSITE" id="PS51900"/>
    </source>
</evidence>
<dbReference type="InterPro" id="IPR050090">
    <property type="entry name" value="Tyrosine_recombinase_XerCD"/>
</dbReference>
<name>A0A1F4SWD1_UNCSA</name>
<dbReference type="PANTHER" id="PTHR30349:SF77">
    <property type="entry name" value="TYROSINE RECOMBINASE XERC"/>
    <property type="match status" value="1"/>
</dbReference>
<dbReference type="GO" id="GO:0009037">
    <property type="term" value="F:tyrosine-based site-specific recombinase activity"/>
    <property type="evidence" value="ECO:0007669"/>
    <property type="project" value="UniProtKB-UniRule"/>
</dbReference>
<feature type="active site" evidence="11">
    <location>
        <position position="243"/>
    </location>
</feature>
<evidence type="ECO:0000256" key="9">
    <source>
        <dbReference type="ARBA" id="ARBA00023172"/>
    </source>
</evidence>
<dbReference type="NCBIfam" id="TIGR02225">
    <property type="entry name" value="recomb_XerD"/>
    <property type="match status" value="1"/>
</dbReference>
<comment type="caution">
    <text evidence="15">The sequence shown here is derived from an EMBL/GenBank/DDBJ whole genome shotgun (WGS) entry which is preliminary data.</text>
</comment>
<dbReference type="Gene3D" id="1.10.443.10">
    <property type="entry name" value="Intergrase catalytic core"/>
    <property type="match status" value="1"/>
</dbReference>
<dbReference type="InterPro" id="IPR004107">
    <property type="entry name" value="Integrase_SAM-like_N"/>
</dbReference>
<dbReference type="InterPro" id="IPR044068">
    <property type="entry name" value="CB"/>
</dbReference>
<dbReference type="HAMAP" id="MF_01808">
    <property type="entry name" value="Recomb_XerC_XerD"/>
    <property type="match status" value="1"/>
</dbReference>
<comment type="similarity">
    <text evidence="3">Belongs to the 'phage' integrase family. XerD subfamily.</text>
</comment>
<comment type="similarity">
    <text evidence="2 11">Belongs to the 'phage' integrase family. XerC subfamily.</text>
</comment>
<feature type="active site" description="O-(3'-phospho-DNA)-tyrosine intermediate" evidence="11">
    <location>
        <position position="275"/>
    </location>
</feature>
<dbReference type="STRING" id="1802579.A2310_04465"/>